<dbReference type="InterPro" id="IPR018289">
    <property type="entry name" value="MULE_transposase_dom"/>
</dbReference>
<evidence type="ECO:0000256" key="1">
    <source>
        <dbReference type="SAM" id="MobiDB-lite"/>
    </source>
</evidence>
<protein>
    <recommendedName>
        <fullName evidence="2">MULE transposase domain-containing protein</fullName>
    </recommendedName>
</protein>
<reference evidence="3" key="1">
    <citation type="submission" date="2025-08" db="UniProtKB">
        <authorList>
            <consortium name="RefSeq"/>
        </authorList>
    </citation>
    <scope>IDENTIFICATION</scope>
</reference>
<organism evidence="3">
    <name type="scientific">Nicotiana tabacum</name>
    <name type="common">Common tobacco</name>
    <dbReference type="NCBI Taxonomy" id="4097"/>
    <lineage>
        <taxon>Eukaryota</taxon>
        <taxon>Viridiplantae</taxon>
        <taxon>Streptophyta</taxon>
        <taxon>Embryophyta</taxon>
        <taxon>Tracheophyta</taxon>
        <taxon>Spermatophyta</taxon>
        <taxon>Magnoliopsida</taxon>
        <taxon>eudicotyledons</taxon>
        <taxon>Gunneridae</taxon>
        <taxon>Pentapetalae</taxon>
        <taxon>asterids</taxon>
        <taxon>lamiids</taxon>
        <taxon>Solanales</taxon>
        <taxon>Solanaceae</taxon>
        <taxon>Nicotianoideae</taxon>
        <taxon>Nicotianeae</taxon>
        <taxon>Nicotiana</taxon>
    </lineage>
</organism>
<name>A0A1S4B5Q4_TOBAC</name>
<dbReference type="RefSeq" id="XP_016484199.1">
    <property type="nucleotide sequence ID" value="XM_016628713.1"/>
</dbReference>
<dbReference type="KEGG" id="nta:107804780"/>
<proteinExistence type="predicted"/>
<evidence type="ECO:0000259" key="2">
    <source>
        <dbReference type="Pfam" id="PF10551"/>
    </source>
</evidence>
<dbReference type="PANTHER" id="PTHR31973">
    <property type="entry name" value="POLYPROTEIN, PUTATIVE-RELATED"/>
    <property type="match status" value="1"/>
</dbReference>
<accession>A0A1S4B5Q4</accession>
<feature type="region of interest" description="Disordered" evidence="1">
    <location>
        <begin position="65"/>
        <end position="91"/>
    </location>
</feature>
<gene>
    <name evidence="3" type="primary">LOC107804780</name>
</gene>
<dbReference type="Pfam" id="PF10551">
    <property type="entry name" value="MULE"/>
    <property type="match status" value="1"/>
</dbReference>
<dbReference type="PaxDb" id="4097-A0A1S4B5Q4"/>
<evidence type="ECO:0000313" key="3">
    <source>
        <dbReference type="RefSeq" id="XP_016484199.1"/>
    </source>
</evidence>
<dbReference type="AlphaFoldDB" id="A0A1S4B5Q4"/>
<dbReference type="PANTHER" id="PTHR31973:SF189">
    <property type="entry name" value="TRANSPOSASE, MUDR, PLANT, MULE TRANSPOSASE DOMAIN PROTEIN-RELATED"/>
    <property type="match status" value="1"/>
</dbReference>
<sequence>MNRPSGKYYEIESDEGVRTLLSLVSDQFNVIDFFVVDECELSINVHNIVQHIESNIVELDAATDCSSNDSEEHGYQSCDSSDNSDSESDSLELLHTQKERKISDKLTEYKELHKSMTFKDIPEAKKFINLYSLANGYGLKQLKSCPQKLRYRCLDEDCPIVCHIFKDSKGPGVKFKTLKEEYKCNTVYDNHRMNAKTIAAYFKRGLQDNPRIKIKEMMTSVKAAFNINVSHSMCKRAKKMILEKMEGSFADEYNKLEAYANELRSSNPGTDVVINISKDALSKGKRRFLRIYICFHALKMGFKSGLRLFIGLDGTFLKGKCKGQLLVVVAQDSRRHFYPLAWAVVDKETKVTWSWFLRLLQHSLDLKMGEGITFISDMQKV</sequence>
<dbReference type="STRING" id="4097.A0A1S4B5Q4"/>
<feature type="domain" description="MULE transposase" evidence="2">
    <location>
        <begin position="310"/>
        <end position="377"/>
    </location>
</feature>
<dbReference type="OrthoDB" id="1305380at2759"/>